<evidence type="ECO:0000256" key="4">
    <source>
        <dbReference type="ARBA" id="ARBA00023125"/>
    </source>
</evidence>
<dbReference type="Gene3D" id="1.10.10.10">
    <property type="entry name" value="Winged helix-like DNA-binding domain superfamily/Winged helix DNA-binding domain"/>
    <property type="match status" value="1"/>
</dbReference>
<dbReference type="NCBIfam" id="TIGR02937">
    <property type="entry name" value="sigma70-ECF"/>
    <property type="match status" value="1"/>
</dbReference>
<dbReference type="GO" id="GO:0003677">
    <property type="term" value="F:DNA binding"/>
    <property type="evidence" value="ECO:0007669"/>
    <property type="project" value="UniProtKB-KW"/>
</dbReference>
<dbReference type="Gene3D" id="1.10.1740.10">
    <property type="match status" value="1"/>
</dbReference>
<dbReference type="GO" id="GO:0006352">
    <property type="term" value="P:DNA-templated transcription initiation"/>
    <property type="evidence" value="ECO:0007669"/>
    <property type="project" value="InterPro"/>
</dbReference>
<dbReference type="eggNOG" id="COG1595">
    <property type="taxonomic scope" value="Bacteria"/>
</dbReference>
<evidence type="ECO:0000256" key="5">
    <source>
        <dbReference type="ARBA" id="ARBA00023163"/>
    </source>
</evidence>
<dbReference type="AlphaFoldDB" id="A1ZLJ3"/>
<name>A1ZLJ3_MICM2</name>
<gene>
    <name evidence="7" type="ORF">M23134_07845</name>
</gene>
<sequence length="259" mass="30290">MDVQTYQDQFVEFRSSLSSYIYRLVAHHQNTEDIVQEAYVKAFQHLAKFRGESSFKTWVFAIATNLAKDFLKKEQRWQEDYQDRCREATYASQEIQQTMADIAQNSTYGQFVLREHIDYCFTCISKTLMLEEQVCVILKEVYAFKVREIEVIMELSEGQVKYGLANARARLRHIFDNRCSLINKNGACHQCSELNGMFNPKQVFAAEANKIEMVKAQDKANHEQLLNLRLQLIQSIDPINAQGFDLHNYMLENMPHHVK</sequence>
<dbReference type="SUPFAM" id="SSF88946">
    <property type="entry name" value="Sigma2 domain of RNA polymerase sigma factors"/>
    <property type="match status" value="1"/>
</dbReference>
<comment type="similarity">
    <text evidence="1">Belongs to the sigma-70 factor family. ECF subfamily.</text>
</comment>
<dbReference type="InterPro" id="IPR013324">
    <property type="entry name" value="RNA_pol_sigma_r3/r4-like"/>
</dbReference>
<dbReference type="Proteomes" id="UP000004095">
    <property type="component" value="Unassembled WGS sequence"/>
</dbReference>
<keyword evidence="5" id="KW-0804">Transcription</keyword>
<feature type="domain" description="RNA polymerase sigma-70 region 2" evidence="6">
    <location>
        <begin position="13"/>
        <end position="76"/>
    </location>
</feature>
<keyword evidence="8" id="KW-1185">Reference proteome</keyword>
<dbReference type="Pfam" id="PF04542">
    <property type="entry name" value="Sigma70_r2"/>
    <property type="match status" value="1"/>
</dbReference>
<dbReference type="InterPro" id="IPR036388">
    <property type="entry name" value="WH-like_DNA-bd_sf"/>
</dbReference>
<dbReference type="GO" id="GO:0016987">
    <property type="term" value="F:sigma factor activity"/>
    <property type="evidence" value="ECO:0007669"/>
    <property type="project" value="UniProtKB-KW"/>
</dbReference>
<accession>A1ZLJ3</accession>
<dbReference type="EMBL" id="AAWS01000014">
    <property type="protein sequence ID" value="EAY28747.1"/>
    <property type="molecule type" value="Genomic_DNA"/>
</dbReference>
<evidence type="ECO:0000256" key="1">
    <source>
        <dbReference type="ARBA" id="ARBA00010641"/>
    </source>
</evidence>
<keyword evidence="3" id="KW-0731">Sigma factor</keyword>
<dbReference type="InterPro" id="IPR007627">
    <property type="entry name" value="RNA_pol_sigma70_r2"/>
</dbReference>
<dbReference type="InterPro" id="IPR039425">
    <property type="entry name" value="RNA_pol_sigma-70-like"/>
</dbReference>
<comment type="caution">
    <text evidence="7">The sequence shown here is derived from an EMBL/GenBank/DDBJ whole genome shotgun (WGS) entry which is preliminary data.</text>
</comment>
<reference evidence="7 8" key="1">
    <citation type="submission" date="2007-01" db="EMBL/GenBank/DDBJ databases">
        <authorList>
            <person name="Haygood M."/>
            <person name="Podell S."/>
            <person name="Anderson C."/>
            <person name="Hopkinson B."/>
            <person name="Roe K."/>
            <person name="Barbeau K."/>
            <person name="Gaasterland T."/>
            <person name="Ferriera S."/>
            <person name="Johnson J."/>
            <person name="Kravitz S."/>
            <person name="Beeson K."/>
            <person name="Sutton G."/>
            <person name="Rogers Y.-H."/>
            <person name="Friedman R."/>
            <person name="Frazier M."/>
            <person name="Venter J.C."/>
        </authorList>
    </citation>
    <scope>NUCLEOTIDE SEQUENCE [LARGE SCALE GENOMIC DNA]</scope>
    <source>
        <strain evidence="7 8">ATCC 23134</strain>
    </source>
</reference>
<evidence type="ECO:0000313" key="8">
    <source>
        <dbReference type="Proteomes" id="UP000004095"/>
    </source>
</evidence>
<dbReference type="InterPro" id="IPR013325">
    <property type="entry name" value="RNA_pol_sigma_r2"/>
</dbReference>
<evidence type="ECO:0000313" key="7">
    <source>
        <dbReference type="EMBL" id="EAY28747.1"/>
    </source>
</evidence>
<dbReference type="SUPFAM" id="SSF88659">
    <property type="entry name" value="Sigma3 and sigma4 domains of RNA polymerase sigma factors"/>
    <property type="match status" value="1"/>
</dbReference>
<evidence type="ECO:0000259" key="6">
    <source>
        <dbReference type="Pfam" id="PF04542"/>
    </source>
</evidence>
<organism evidence="7 8">
    <name type="scientific">Microscilla marina ATCC 23134</name>
    <dbReference type="NCBI Taxonomy" id="313606"/>
    <lineage>
        <taxon>Bacteria</taxon>
        <taxon>Pseudomonadati</taxon>
        <taxon>Bacteroidota</taxon>
        <taxon>Cytophagia</taxon>
        <taxon>Cytophagales</taxon>
        <taxon>Microscillaceae</taxon>
        <taxon>Microscilla</taxon>
    </lineage>
</organism>
<proteinExistence type="inferred from homology"/>
<keyword evidence="2" id="KW-0805">Transcription regulation</keyword>
<evidence type="ECO:0000256" key="2">
    <source>
        <dbReference type="ARBA" id="ARBA00023015"/>
    </source>
</evidence>
<keyword evidence="4" id="KW-0238">DNA-binding</keyword>
<dbReference type="PANTHER" id="PTHR43133:SF8">
    <property type="entry name" value="RNA POLYMERASE SIGMA FACTOR HI_1459-RELATED"/>
    <property type="match status" value="1"/>
</dbReference>
<protein>
    <recommendedName>
        <fullName evidence="6">RNA polymerase sigma-70 region 2 domain-containing protein</fullName>
    </recommendedName>
</protein>
<dbReference type="InterPro" id="IPR014284">
    <property type="entry name" value="RNA_pol_sigma-70_dom"/>
</dbReference>
<dbReference type="PANTHER" id="PTHR43133">
    <property type="entry name" value="RNA POLYMERASE ECF-TYPE SIGMA FACTO"/>
    <property type="match status" value="1"/>
</dbReference>
<evidence type="ECO:0000256" key="3">
    <source>
        <dbReference type="ARBA" id="ARBA00023082"/>
    </source>
</evidence>